<feature type="transmembrane region" description="Helical" evidence="6">
    <location>
        <begin position="80"/>
        <end position="97"/>
    </location>
</feature>
<dbReference type="EMBL" id="RXHU01000018">
    <property type="protein sequence ID" value="RTE10434.1"/>
    <property type="molecule type" value="Genomic_DNA"/>
</dbReference>
<evidence type="ECO:0000256" key="3">
    <source>
        <dbReference type="ARBA" id="ARBA00022692"/>
    </source>
</evidence>
<evidence type="ECO:0000256" key="4">
    <source>
        <dbReference type="ARBA" id="ARBA00022989"/>
    </source>
</evidence>
<feature type="transmembrane region" description="Helical" evidence="6">
    <location>
        <begin position="117"/>
        <end position="135"/>
    </location>
</feature>
<dbReference type="Pfam" id="PF02588">
    <property type="entry name" value="YitT_membrane"/>
    <property type="match status" value="1"/>
</dbReference>
<dbReference type="InterPro" id="IPR003740">
    <property type="entry name" value="YitT"/>
</dbReference>
<dbReference type="PANTHER" id="PTHR33545:SF10">
    <property type="entry name" value="UPF0750 MEMBRANE PROTEIN YPJC"/>
    <property type="match status" value="1"/>
</dbReference>
<protein>
    <submittedName>
        <fullName evidence="8">YitT family protein</fullName>
    </submittedName>
</protein>
<evidence type="ECO:0000259" key="7">
    <source>
        <dbReference type="Pfam" id="PF10035"/>
    </source>
</evidence>
<feature type="transmembrane region" description="Helical" evidence="6">
    <location>
        <begin position="12"/>
        <end position="33"/>
    </location>
</feature>
<keyword evidence="4 6" id="KW-1133">Transmembrane helix</keyword>
<keyword evidence="9" id="KW-1185">Reference proteome</keyword>
<dbReference type="InterPro" id="IPR019264">
    <property type="entry name" value="DUF2179"/>
</dbReference>
<keyword evidence="3 6" id="KW-0812">Transmembrane</keyword>
<comment type="caution">
    <text evidence="8">The sequence shown here is derived from an EMBL/GenBank/DDBJ whole genome shotgun (WGS) entry which is preliminary data.</text>
</comment>
<dbReference type="PIRSF" id="PIRSF006483">
    <property type="entry name" value="Membrane_protein_YitT"/>
    <property type="match status" value="1"/>
</dbReference>
<evidence type="ECO:0000313" key="9">
    <source>
        <dbReference type="Proteomes" id="UP000276128"/>
    </source>
</evidence>
<dbReference type="AlphaFoldDB" id="A0A430JH93"/>
<organism evidence="8 9">
    <name type="scientific">Paenibacillus whitsoniae</name>
    <dbReference type="NCBI Taxonomy" id="2496558"/>
    <lineage>
        <taxon>Bacteria</taxon>
        <taxon>Bacillati</taxon>
        <taxon>Bacillota</taxon>
        <taxon>Bacilli</taxon>
        <taxon>Bacillales</taxon>
        <taxon>Paenibacillaceae</taxon>
        <taxon>Paenibacillus</taxon>
    </lineage>
</organism>
<dbReference type="CDD" id="cd16380">
    <property type="entry name" value="YitT_C"/>
    <property type="match status" value="1"/>
</dbReference>
<dbReference type="InterPro" id="IPR051461">
    <property type="entry name" value="UPF0750_membrane"/>
</dbReference>
<evidence type="ECO:0000256" key="2">
    <source>
        <dbReference type="ARBA" id="ARBA00022475"/>
    </source>
</evidence>
<sequence length="291" mass="31897">MFIKDKLGGQLLNGLGIGIGTAIYAFGLHYFVISNELMEGGITGISLLLKYVLNVPPSISTLALNIPLFYLGWRNFGKGPMAYTIFGVVSLSFFLWLMEQCIKFGWIVPFRTTQDYFLATLYAGITLGTGLGLVFRYGGTTGGSDIVARIGHKRRGWSVGQVILIIDVVVIGSSLIYLPQEKVLYSLVAVFVTSRLIDYISEGAYAAKAFTIISEKAQELAASITKELDRGVTLFPARGAYSGNTKEVVYCVVYRHETRRLRELIHAIDASAFIIIGEVHDVIGEGFKTPS</sequence>
<proteinExistence type="predicted"/>
<comment type="subcellular location">
    <subcellularLocation>
        <location evidence="1">Cell membrane</location>
        <topology evidence="1">Multi-pass membrane protein</topology>
    </subcellularLocation>
</comment>
<dbReference type="Pfam" id="PF10035">
    <property type="entry name" value="DUF2179"/>
    <property type="match status" value="1"/>
</dbReference>
<evidence type="ECO:0000256" key="1">
    <source>
        <dbReference type="ARBA" id="ARBA00004651"/>
    </source>
</evidence>
<gene>
    <name evidence="8" type="ORF">EJQ19_07140</name>
</gene>
<dbReference type="PANTHER" id="PTHR33545">
    <property type="entry name" value="UPF0750 MEMBRANE PROTEIN YITT-RELATED"/>
    <property type="match status" value="1"/>
</dbReference>
<dbReference type="PROSITE" id="PS01125">
    <property type="entry name" value="ROK"/>
    <property type="match status" value="1"/>
</dbReference>
<evidence type="ECO:0000256" key="6">
    <source>
        <dbReference type="SAM" id="Phobius"/>
    </source>
</evidence>
<feature type="transmembrane region" description="Helical" evidence="6">
    <location>
        <begin position="156"/>
        <end position="177"/>
    </location>
</feature>
<dbReference type="Proteomes" id="UP000276128">
    <property type="component" value="Unassembled WGS sequence"/>
</dbReference>
<dbReference type="RefSeq" id="WP_126140516.1">
    <property type="nucleotide sequence ID" value="NZ_RXHU01000018.1"/>
</dbReference>
<dbReference type="OrthoDB" id="1758221at2"/>
<feature type="domain" description="DUF2179" evidence="7">
    <location>
        <begin position="230"/>
        <end position="284"/>
    </location>
</feature>
<dbReference type="Gene3D" id="3.30.70.120">
    <property type="match status" value="1"/>
</dbReference>
<dbReference type="InterPro" id="IPR049874">
    <property type="entry name" value="ROK_cs"/>
</dbReference>
<keyword evidence="5 6" id="KW-0472">Membrane</keyword>
<dbReference type="InterPro" id="IPR015867">
    <property type="entry name" value="N-reg_PII/ATP_PRibTrfase_C"/>
</dbReference>
<reference evidence="8 9" key="1">
    <citation type="submission" date="2018-12" db="EMBL/GenBank/DDBJ databases">
        <title>Bacillus ochoae sp. nov., Paenibacillus whitsoniae sp. nov., Paenibacillus spiritus sp. nov. Isolated from the Mars Exploration Rover during spacecraft assembly.</title>
        <authorList>
            <person name="Seuylemezian A."/>
            <person name="Vaishampayan P."/>
        </authorList>
    </citation>
    <scope>NUCLEOTIDE SEQUENCE [LARGE SCALE GENOMIC DNA]</scope>
    <source>
        <strain evidence="8 9">MER 54</strain>
    </source>
</reference>
<evidence type="ECO:0000256" key="5">
    <source>
        <dbReference type="ARBA" id="ARBA00023136"/>
    </source>
</evidence>
<evidence type="ECO:0000313" key="8">
    <source>
        <dbReference type="EMBL" id="RTE10434.1"/>
    </source>
</evidence>
<name>A0A430JH93_9BACL</name>
<dbReference type="GO" id="GO:0005886">
    <property type="term" value="C:plasma membrane"/>
    <property type="evidence" value="ECO:0007669"/>
    <property type="project" value="UniProtKB-SubCell"/>
</dbReference>
<accession>A0A430JH93</accession>
<feature type="transmembrane region" description="Helical" evidence="6">
    <location>
        <begin position="53"/>
        <end position="73"/>
    </location>
</feature>
<keyword evidence="2" id="KW-1003">Cell membrane</keyword>